<dbReference type="GO" id="GO:0097588">
    <property type="term" value="P:archaeal or bacterial-type flagellum-dependent cell motility"/>
    <property type="evidence" value="ECO:0007669"/>
    <property type="project" value="InterPro"/>
</dbReference>
<accession>A0AAX4FUK0</accession>
<proteinExistence type="predicted"/>
<dbReference type="AlphaFoldDB" id="A0AAX4FUK0"/>
<keyword evidence="2" id="KW-0282">Flagellum</keyword>
<keyword evidence="2" id="KW-0969">Cilium</keyword>
<keyword evidence="1" id="KW-0812">Transmembrane</keyword>
<sequence>MSTSNYSEAGFTGLEAAIVLMAFVVVAATFAHAVLGTGLIFAGESRSVVHQSVRQAGSGLIAAGSVYGISSSAERIDTIIIPIGLTAGSEPIDINTVSIRLVGSAHMEEIYRNDPLIGVFPEYGHWSVRERINSDDNHLLEPGESYILCITPMNRQDCSPSRTFALEIKPAGSVALRVERTVPGCITPLTRLE</sequence>
<dbReference type="Proteomes" id="UP001305652">
    <property type="component" value="Chromosome"/>
</dbReference>
<feature type="transmembrane region" description="Helical" evidence="1">
    <location>
        <begin position="16"/>
        <end position="42"/>
    </location>
</feature>
<dbReference type="PANTHER" id="PTHR35903:SF1">
    <property type="entry name" value="FLAGELLIN B1"/>
    <property type="match status" value="1"/>
</dbReference>
<gene>
    <name evidence="2" type="ORF">R6Y96_07400</name>
</gene>
<keyword evidence="2" id="KW-0966">Cell projection</keyword>
<dbReference type="KEGG" id="mrc:R6Y96_07400"/>
<keyword evidence="1" id="KW-1133">Transmembrane helix</keyword>
<dbReference type="Pfam" id="PF01917">
    <property type="entry name" value="Flagellin_arch-type"/>
    <property type="match status" value="1"/>
</dbReference>
<evidence type="ECO:0000313" key="2">
    <source>
        <dbReference type="EMBL" id="WOX57123.1"/>
    </source>
</evidence>
<dbReference type="InterPro" id="IPR002774">
    <property type="entry name" value="Flagellin_arc-type"/>
</dbReference>
<name>A0AAX4FUK0_9EURY</name>
<dbReference type="RefSeq" id="WP_318620625.1">
    <property type="nucleotide sequence ID" value="NZ_CP137642.1"/>
</dbReference>
<organism evidence="2 3">
    <name type="scientific">Methanoculleus receptaculi</name>
    <dbReference type="NCBI Taxonomy" id="394967"/>
    <lineage>
        <taxon>Archaea</taxon>
        <taxon>Methanobacteriati</taxon>
        <taxon>Methanobacteriota</taxon>
        <taxon>Stenosarchaea group</taxon>
        <taxon>Methanomicrobia</taxon>
        <taxon>Methanomicrobiales</taxon>
        <taxon>Methanomicrobiaceae</taxon>
        <taxon>Methanoculleus</taxon>
    </lineage>
</organism>
<dbReference type="EMBL" id="CP137642">
    <property type="protein sequence ID" value="WOX57123.1"/>
    <property type="molecule type" value="Genomic_DNA"/>
</dbReference>
<dbReference type="GeneID" id="85732971"/>
<reference evidence="2 3" key="1">
    <citation type="submission" date="2023-10" db="EMBL/GenBank/DDBJ databases">
        <title>The complete genome sequence of Methanoculleus receptaculi DSM 18860.</title>
        <authorList>
            <person name="Lai S.-J."/>
            <person name="You Y.-T."/>
            <person name="Chen S.-C."/>
        </authorList>
    </citation>
    <scope>NUCLEOTIDE SEQUENCE [LARGE SCALE GENOMIC DNA]</scope>
    <source>
        <strain evidence="2 3">DSM 18860</strain>
    </source>
</reference>
<evidence type="ECO:0000256" key="1">
    <source>
        <dbReference type="SAM" id="Phobius"/>
    </source>
</evidence>
<dbReference type="PANTHER" id="PTHR35903">
    <property type="entry name" value="FLAGELLIN B1"/>
    <property type="match status" value="1"/>
</dbReference>
<dbReference type="GO" id="GO:0005198">
    <property type="term" value="F:structural molecule activity"/>
    <property type="evidence" value="ECO:0007669"/>
    <property type="project" value="InterPro"/>
</dbReference>
<protein>
    <submittedName>
        <fullName evidence="2">Flagellin</fullName>
    </submittedName>
</protein>
<keyword evidence="1" id="KW-0472">Membrane</keyword>
<keyword evidence="3" id="KW-1185">Reference proteome</keyword>
<evidence type="ECO:0000313" key="3">
    <source>
        <dbReference type="Proteomes" id="UP001305652"/>
    </source>
</evidence>